<accession>A0ABQ6J4M7</accession>
<sequence length="217" mass="23901">MPLMPIAQPLAQLPFSQACENNKAPILAVLTQAFSLNQHVLEIGSGTGQHAVYFAANLPHLIWQTSDQAEYIEVISARCTQEGKLSDVAANLALPIILDVTAPWPVGGLTPEIDAVFSANTLHIMSKNMVEAFFSGLGLYLPQLNTLCIYGPFNYQGEFSSDSNRQFDGFLKQRDPASGIRDIEWICQLASEQKLTLQHDIAMPANNRLLQFVRDSL</sequence>
<reference evidence="2" key="1">
    <citation type="journal article" date="2019" name="Int. J. Syst. Evol. Microbiol.">
        <title>The Global Catalogue of Microorganisms (GCM) 10K type strain sequencing project: providing services to taxonomists for standard genome sequencing and annotation.</title>
        <authorList>
            <consortium name="The Broad Institute Genomics Platform"/>
            <consortium name="The Broad Institute Genome Sequencing Center for Infectious Disease"/>
            <person name="Wu L."/>
            <person name="Ma J."/>
        </authorList>
    </citation>
    <scope>NUCLEOTIDE SEQUENCE [LARGE SCALE GENOMIC DNA]</scope>
    <source>
        <strain evidence="2">NBRC 102030</strain>
    </source>
</reference>
<comment type="caution">
    <text evidence="1">The sequence shown here is derived from an EMBL/GenBank/DDBJ whole genome shotgun (WGS) entry which is preliminary data.</text>
</comment>
<dbReference type="Gene3D" id="3.40.50.150">
    <property type="entry name" value="Vaccinia Virus protein VP39"/>
    <property type="match status" value="1"/>
</dbReference>
<evidence type="ECO:0000313" key="2">
    <source>
        <dbReference type="Proteomes" id="UP001157046"/>
    </source>
</evidence>
<dbReference type="Proteomes" id="UP001157046">
    <property type="component" value="Unassembled WGS sequence"/>
</dbReference>
<protein>
    <submittedName>
        <fullName evidence="1">Methylase</fullName>
    </submittedName>
</protein>
<keyword evidence="1" id="KW-0808">Transferase</keyword>
<dbReference type="GO" id="GO:0008168">
    <property type="term" value="F:methyltransferase activity"/>
    <property type="evidence" value="ECO:0007669"/>
    <property type="project" value="UniProtKB-KW"/>
</dbReference>
<dbReference type="EMBL" id="BSUY01000001">
    <property type="protein sequence ID" value="GMA81902.1"/>
    <property type="molecule type" value="Genomic_DNA"/>
</dbReference>
<dbReference type="InterPro" id="IPR010342">
    <property type="entry name" value="DUF938"/>
</dbReference>
<gene>
    <name evidence="1" type="ORF">GCM10025855_14350</name>
</gene>
<keyword evidence="2" id="KW-1185">Reference proteome</keyword>
<evidence type="ECO:0000313" key="1">
    <source>
        <dbReference type="EMBL" id="GMA81902.1"/>
    </source>
</evidence>
<dbReference type="PANTHER" id="PTHR20974">
    <property type="entry name" value="UPF0585 PROTEIN CG18661"/>
    <property type="match status" value="1"/>
</dbReference>
<dbReference type="Pfam" id="PF06080">
    <property type="entry name" value="DUF938"/>
    <property type="match status" value="1"/>
</dbReference>
<dbReference type="GO" id="GO:0032259">
    <property type="term" value="P:methylation"/>
    <property type="evidence" value="ECO:0007669"/>
    <property type="project" value="UniProtKB-KW"/>
</dbReference>
<dbReference type="PANTHER" id="PTHR20974:SF0">
    <property type="entry name" value="UPF0585 PROTEIN CG18661"/>
    <property type="match status" value="1"/>
</dbReference>
<dbReference type="SUPFAM" id="SSF53335">
    <property type="entry name" value="S-adenosyl-L-methionine-dependent methyltransferases"/>
    <property type="match status" value="1"/>
</dbReference>
<name>A0ABQ6J4M7_9GAMM</name>
<organism evidence="1 2">
    <name type="scientific">Shewanella glacialipiscicola</name>
    <dbReference type="NCBI Taxonomy" id="614069"/>
    <lineage>
        <taxon>Bacteria</taxon>
        <taxon>Pseudomonadati</taxon>
        <taxon>Pseudomonadota</taxon>
        <taxon>Gammaproteobacteria</taxon>
        <taxon>Alteromonadales</taxon>
        <taxon>Shewanellaceae</taxon>
        <taxon>Shewanella</taxon>
    </lineage>
</organism>
<proteinExistence type="predicted"/>
<dbReference type="InterPro" id="IPR029063">
    <property type="entry name" value="SAM-dependent_MTases_sf"/>
</dbReference>
<keyword evidence="1" id="KW-0489">Methyltransferase</keyword>
<dbReference type="RefSeq" id="WP_220774541.1">
    <property type="nucleotide sequence ID" value="NZ_BPFC01000133.1"/>
</dbReference>